<dbReference type="RefSeq" id="WP_149789578.1">
    <property type="nucleotide sequence ID" value="NZ_FNIO01000012.1"/>
</dbReference>
<reference evidence="1 2" key="1">
    <citation type="submission" date="2016-11" db="EMBL/GenBank/DDBJ databases">
        <authorList>
            <person name="Varghese N."/>
            <person name="Submissions S."/>
        </authorList>
    </citation>
    <scope>NUCLEOTIDE SEQUENCE [LARGE SCALE GENOMIC DNA]</scope>
    <source>
        <strain evidence="1 2">DSM 29620</strain>
    </source>
</reference>
<dbReference type="Gene3D" id="2.120.10.30">
    <property type="entry name" value="TolB, C-terminal domain"/>
    <property type="match status" value="1"/>
</dbReference>
<dbReference type="SUPFAM" id="SSF63829">
    <property type="entry name" value="Calcium-dependent phosphotriesterase"/>
    <property type="match status" value="1"/>
</dbReference>
<sequence length="354" mass="38224">MSVFRRVFNELTGRGDASVRVPLLDGALRPNQDIEEADTVCEAEAPDNVVSYRGEVVFSSGSKILKSDGQTVLEAPAAITALAVSPDDRLAVGLDGAGVMIVAPDGAETRVCSHLENPTALLFLDDALVVANGSANNRNADWKRDLMEGGRAGLGTGSVWLSREGQETEIANGLGYPYGLALAQDGRLVVSEGWKHRLLAIDPNRPERREELYSDLPAYPARLARAEGGGYWLAAFAPRSQMVEFVLREAGYRNRMVAEIHPDHWVAPSMKSRQSFLEPLQGGGVKQLGILKPWAPSWSYGLVIRLGEDFIPVSSHHSRADGTHHGVTSVLQDGNRLYVASRGGNKILSLHIGG</sequence>
<dbReference type="Proteomes" id="UP000324252">
    <property type="component" value="Unassembled WGS sequence"/>
</dbReference>
<evidence type="ECO:0000313" key="1">
    <source>
        <dbReference type="EMBL" id="SHK86095.1"/>
    </source>
</evidence>
<accession>A0A1H0N812</accession>
<keyword evidence="2" id="KW-1185">Reference proteome</keyword>
<protein>
    <recommendedName>
        <fullName evidence="3">Strictosidine synthase</fullName>
    </recommendedName>
</protein>
<dbReference type="EMBL" id="FQZZ01000011">
    <property type="protein sequence ID" value="SHK86095.1"/>
    <property type="molecule type" value="Genomic_DNA"/>
</dbReference>
<dbReference type="AlphaFoldDB" id="A0A1H0N812"/>
<name>A0A1H0N812_9RHOB</name>
<gene>
    <name evidence="1" type="ORF">SAMN05444142_11149</name>
</gene>
<evidence type="ECO:0000313" key="2">
    <source>
        <dbReference type="Proteomes" id="UP000324252"/>
    </source>
</evidence>
<organism evidence="1 2">
    <name type="scientific">Lutimaribacter pacificus</name>
    <dbReference type="NCBI Taxonomy" id="391948"/>
    <lineage>
        <taxon>Bacteria</taxon>
        <taxon>Pseudomonadati</taxon>
        <taxon>Pseudomonadota</taxon>
        <taxon>Alphaproteobacteria</taxon>
        <taxon>Rhodobacterales</taxon>
        <taxon>Roseobacteraceae</taxon>
        <taxon>Lutimaribacter</taxon>
    </lineage>
</organism>
<evidence type="ECO:0008006" key="3">
    <source>
        <dbReference type="Google" id="ProtNLM"/>
    </source>
</evidence>
<dbReference type="InterPro" id="IPR011042">
    <property type="entry name" value="6-blade_b-propeller_TolB-like"/>
</dbReference>
<proteinExistence type="predicted"/>
<dbReference type="OrthoDB" id="8872498at2"/>